<reference evidence="1" key="1">
    <citation type="submission" date="2024-06" db="EMBL/GenBank/DDBJ databases">
        <title>Draft Genome Sequence of Deinococcus sonorensis Type Strain KR-87, a Biofilm Producing Representative of the Genus Deinococcus.</title>
        <authorList>
            <person name="Boren L.S."/>
            <person name="Grosso R.A."/>
            <person name="Hugenberg-Cox A.N."/>
            <person name="Hill J.T.E."/>
            <person name="Albert C.M."/>
            <person name="Tuohy J.M."/>
        </authorList>
    </citation>
    <scope>NUCLEOTIDE SEQUENCE</scope>
    <source>
        <strain evidence="1">KR-87</strain>
        <plasmid evidence="1">pDson03</plasmid>
    </source>
</reference>
<dbReference type="EMBL" id="CP158298">
    <property type="protein sequence ID" value="XBV84168.1"/>
    <property type="molecule type" value="Genomic_DNA"/>
</dbReference>
<evidence type="ECO:0008006" key="2">
    <source>
        <dbReference type="Google" id="ProtNLM"/>
    </source>
</evidence>
<gene>
    <name evidence="1" type="ORF">ABOD76_03685</name>
</gene>
<dbReference type="RefSeq" id="WP_350242206.1">
    <property type="nucleotide sequence ID" value="NZ_CP158298.1"/>
</dbReference>
<sequence length="110" mass="12036">MDTDLERSILGRIGVARTLTGREIPILYAELHVGASSNGVLMQFRLDGVQTILAFGDLLRGDQVTCHERQLIGDFVAYTRCDNALRGAELPNSGGCRETIRVTFPELDSA</sequence>
<proteinExistence type="predicted"/>
<evidence type="ECO:0000313" key="1">
    <source>
        <dbReference type="EMBL" id="XBV84168.1"/>
    </source>
</evidence>
<keyword evidence="1" id="KW-0614">Plasmid</keyword>
<geneLocation type="plasmid" evidence="1">
    <name>pDson03</name>
</geneLocation>
<dbReference type="KEGG" id="dsc:ABOD76_03685"/>
<dbReference type="AlphaFoldDB" id="A0AAU7U765"/>
<organism evidence="1">
    <name type="scientific">Deinococcus sonorensis KR-87</name>
    <dbReference type="NCBI Taxonomy" id="694439"/>
    <lineage>
        <taxon>Bacteria</taxon>
        <taxon>Thermotogati</taxon>
        <taxon>Deinococcota</taxon>
        <taxon>Deinococci</taxon>
        <taxon>Deinococcales</taxon>
        <taxon>Deinococcaceae</taxon>
        <taxon>Deinococcus</taxon>
    </lineage>
</organism>
<protein>
    <recommendedName>
        <fullName evidence="2">Single-stranded DNA-binding protein</fullName>
    </recommendedName>
</protein>
<accession>A0AAU7U765</accession>
<name>A0AAU7U765_9DEIO</name>